<protein>
    <submittedName>
        <fullName evidence="4">Uncharacterized protein LOC107224625 isoform X1</fullName>
    </submittedName>
</protein>
<dbReference type="GeneID" id="107224625"/>
<dbReference type="Proteomes" id="UP000829291">
    <property type="component" value="Chromosome 3"/>
</dbReference>
<organism evidence="4">
    <name type="scientific">Neodiprion lecontei</name>
    <name type="common">Redheaded pine sawfly</name>
    <dbReference type="NCBI Taxonomy" id="441921"/>
    <lineage>
        <taxon>Eukaryota</taxon>
        <taxon>Metazoa</taxon>
        <taxon>Ecdysozoa</taxon>
        <taxon>Arthropoda</taxon>
        <taxon>Hexapoda</taxon>
        <taxon>Insecta</taxon>
        <taxon>Pterygota</taxon>
        <taxon>Neoptera</taxon>
        <taxon>Endopterygota</taxon>
        <taxon>Hymenoptera</taxon>
        <taxon>Tenthredinoidea</taxon>
        <taxon>Diprionidae</taxon>
        <taxon>Diprioninae</taxon>
        <taxon>Neodiprion</taxon>
    </lineage>
</organism>
<evidence type="ECO:0000256" key="1">
    <source>
        <dbReference type="SAM" id="MobiDB-lite"/>
    </source>
</evidence>
<proteinExistence type="predicted"/>
<accession>A0A6J0C135</accession>
<feature type="compositionally biased region" description="Basic residues" evidence="1">
    <location>
        <begin position="742"/>
        <end position="752"/>
    </location>
</feature>
<evidence type="ECO:0000259" key="2">
    <source>
        <dbReference type="Pfam" id="PF10505"/>
    </source>
</evidence>
<name>A0A6J0C135_NEOLC</name>
<sequence length="838" mass="95010">MEEFLNIDWYPPLEDMIDDVFIHEERLKNESAMYRIMQGVFTDPFTDFESDDDDDRDKDDGSSSDNDSDGVRVAGKESKRPPLTEKKWEWVPGLEKPPFQFPRLSVLTKEEHAICLKVLKQFSGSEKPQMNQQNRSELEQYMKLLPVIRKEQEEFLALAKANWNGSEIKVIGKEYINARWKSKFLNARKLPRYYVAGGNIAFKEKKKIVAELEATLLEKGQLPRAFIPVCNKRNYLSTELHKLYALYPVFIDLDNSNETSQKLTVSQDPNCEKLATSNGVDVVISSGGLNCLATNFGPHYTSSWILPIVVKGSEEGNIIYIDKPLPPTSMTIPQRNSWIYKYILRSQILHPKHHTSVNFSKQGTEEEVTDHSLFGDIYSDDLLKLEDENSDIYSAGPKSDMFQTSENTAMENKAVIKNEQAMGGPSSHEMEDEFDLFTSKELSQQYTSGDFCVEEKDHSAISIAQSMKLDSINDNDDKENEMNVESVQHDAPDTETHTQNWTNTNISATASPPVGNNVTYKIFSLGPPENCDIDSSKTMVEKYKILVRAKIDGVERMNKNLLHPIMLVPKLEHQVSLGAEAVTAEEALKQWTMLTYRPNTSLVRVRISAKSSDIIQVERRTIGSINNEMKRLYGLNGEDSLVILHNVVHELKKLKPGNYLLRHTPSNGAFATIYQEAEFSAKNVFDLHSVYSQNYPQIIPKPSWPPIDTMVVTPAFAFRERMPATYYPSKHVSISASNYPRGRGKGRARGRGRGGLPGRGRTLQSAAIERSAGINHVDTKRGKQKKFNVQHETPDRKSFALFVRRKANKEKPLIRQSVRKSVCVLNRLLEHCCGMGTK</sequence>
<feature type="compositionally biased region" description="Acidic residues" evidence="1">
    <location>
        <begin position="46"/>
        <end position="57"/>
    </location>
</feature>
<keyword evidence="3" id="KW-1185">Reference proteome</keyword>
<dbReference type="OrthoDB" id="6288737at2759"/>
<feature type="domain" description="Little elongation complex subunit 2 C-terminal" evidence="2">
    <location>
        <begin position="512"/>
        <end position="727"/>
    </location>
</feature>
<reference evidence="4" key="1">
    <citation type="submission" date="2025-08" db="UniProtKB">
        <authorList>
            <consortium name="RefSeq"/>
        </authorList>
    </citation>
    <scope>IDENTIFICATION</scope>
    <source>
        <tissue evidence="4">Thorax and Abdomen</tissue>
    </source>
</reference>
<dbReference type="PANTHER" id="PTHR14633">
    <property type="entry name" value="LITTLE ELONGATION COMPLEX SUBUNIT 2"/>
    <property type="match status" value="1"/>
</dbReference>
<evidence type="ECO:0000313" key="3">
    <source>
        <dbReference type="Proteomes" id="UP000829291"/>
    </source>
</evidence>
<evidence type="ECO:0000313" key="4">
    <source>
        <dbReference type="RefSeq" id="XP_015520247.2"/>
    </source>
</evidence>
<dbReference type="PANTHER" id="PTHR14633:SF3">
    <property type="entry name" value="LITTLE ELONGATION COMPLEX SUBUNIT 2"/>
    <property type="match status" value="1"/>
</dbReference>
<dbReference type="Pfam" id="PF10505">
    <property type="entry name" value="NARG2_C"/>
    <property type="match status" value="1"/>
</dbReference>
<dbReference type="InParanoid" id="A0A6J0C135"/>
<feature type="region of interest" description="Disordered" evidence="1">
    <location>
        <begin position="45"/>
        <end position="80"/>
    </location>
</feature>
<dbReference type="KEGG" id="nlo:107224625"/>
<dbReference type="GO" id="GO:0045945">
    <property type="term" value="P:positive regulation of transcription by RNA polymerase III"/>
    <property type="evidence" value="ECO:0007669"/>
    <property type="project" value="TreeGrafter"/>
</dbReference>
<gene>
    <name evidence="4" type="primary">LOC107224625</name>
</gene>
<dbReference type="RefSeq" id="XP_015520247.2">
    <property type="nucleotide sequence ID" value="XM_015664761.2"/>
</dbReference>
<feature type="region of interest" description="Disordered" evidence="1">
    <location>
        <begin position="737"/>
        <end position="763"/>
    </location>
</feature>
<dbReference type="GO" id="GO:0042795">
    <property type="term" value="P:snRNA transcription by RNA polymerase II"/>
    <property type="evidence" value="ECO:0007669"/>
    <property type="project" value="TreeGrafter"/>
</dbReference>
<dbReference type="AlphaFoldDB" id="A0A6J0C135"/>
<dbReference type="GO" id="GO:0042796">
    <property type="term" value="P:snRNA transcription by RNA polymerase III"/>
    <property type="evidence" value="ECO:0007669"/>
    <property type="project" value="TreeGrafter"/>
</dbReference>
<dbReference type="InterPro" id="IPR019535">
    <property type="entry name" value="ICE2_C"/>
</dbReference>
<dbReference type="GO" id="GO:0008023">
    <property type="term" value="C:transcription elongation factor complex"/>
    <property type="evidence" value="ECO:0007669"/>
    <property type="project" value="InterPro"/>
</dbReference>